<feature type="non-terminal residue" evidence="1">
    <location>
        <position position="49"/>
    </location>
</feature>
<dbReference type="AlphaFoldDB" id="A0A9N9JWP6"/>
<evidence type="ECO:0000313" key="1">
    <source>
        <dbReference type="EMBL" id="CAG8799921.1"/>
    </source>
</evidence>
<gene>
    <name evidence="1" type="ORF">RFULGI_LOCUS17618</name>
</gene>
<feature type="non-terminal residue" evidence="1">
    <location>
        <position position="1"/>
    </location>
</feature>
<evidence type="ECO:0000313" key="2">
    <source>
        <dbReference type="Proteomes" id="UP000789396"/>
    </source>
</evidence>
<name>A0A9N9JWP6_9GLOM</name>
<sequence length="49" mass="5726">VEIAIEILDLNNNSNETYLTHLHKTSKDLCTEQQLKRLIEQDDVQLCDK</sequence>
<dbReference type="Proteomes" id="UP000789396">
    <property type="component" value="Unassembled WGS sequence"/>
</dbReference>
<comment type="caution">
    <text evidence="1">The sequence shown here is derived from an EMBL/GenBank/DDBJ whole genome shotgun (WGS) entry which is preliminary data.</text>
</comment>
<proteinExistence type="predicted"/>
<dbReference type="EMBL" id="CAJVPZ010070591">
    <property type="protein sequence ID" value="CAG8799921.1"/>
    <property type="molecule type" value="Genomic_DNA"/>
</dbReference>
<protein>
    <submittedName>
        <fullName evidence="1">6167_t:CDS:1</fullName>
    </submittedName>
</protein>
<organism evidence="1 2">
    <name type="scientific">Racocetra fulgida</name>
    <dbReference type="NCBI Taxonomy" id="60492"/>
    <lineage>
        <taxon>Eukaryota</taxon>
        <taxon>Fungi</taxon>
        <taxon>Fungi incertae sedis</taxon>
        <taxon>Mucoromycota</taxon>
        <taxon>Glomeromycotina</taxon>
        <taxon>Glomeromycetes</taxon>
        <taxon>Diversisporales</taxon>
        <taxon>Gigasporaceae</taxon>
        <taxon>Racocetra</taxon>
    </lineage>
</organism>
<keyword evidence="2" id="KW-1185">Reference proteome</keyword>
<accession>A0A9N9JWP6</accession>
<reference evidence="1" key="1">
    <citation type="submission" date="2021-06" db="EMBL/GenBank/DDBJ databases">
        <authorList>
            <person name="Kallberg Y."/>
            <person name="Tangrot J."/>
            <person name="Rosling A."/>
        </authorList>
    </citation>
    <scope>NUCLEOTIDE SEQUENCE</scope>
    <source>
        <strain evidence="1">IN212</strain>
    </source>
</reference>